<dbReference type="EMBL" id="AFBI03000011">
    <property type="protein sequence ID" value="EJW05005.1"/>
    <property type="molecule type" value="Genomic_DNA"/>
</dbReference>
<evidence type="ECO:0000313" key="1">
    <source>
        <dbReference type="EMBL" id="EJW05005.1"/>
    </source>
</evidence>
<gene>
    <name evidence="1" type="ORF">EDEG_00898</name>
</gene>
<sequence>MDRKFEKSGVNDFKNFKERSYSRNLYNKNSNHQYIRHSLSLFNFFASPSLYINSDGNIMDTKLFDFIKKQANFFLVITLILYIKNVRNEKHCQKKLSTGKFLMAFIFLISKKKYREYINILEKRYLYP</sequence>
<dbReference type="VEuPathDB" id="MicrosporidiaDB:EDEG_00898"/>
<dbReference type="Proteomes" id="UP000003163">
    <property type="component" value="Unassembled WGS sequence"/>
</dbReference>
<accession>J9DR00</accession>
<reference evidence="2" key="2">
    <citation type="submission" date="2015-07" db="EMBL/GenBank/DDBJ databases">
        <title>Contrasting host-pathogen interactions and genome evolution in two generalist and specialist microsporidian pathogens of mosquitoes.</title>
        <authorList>
            <consortium name="The Broad Institute Genomics Platform"/>
            <consortium name="The Broad Institute Genome Sequencing Center for Infectious Disease"/>
            <person name="Cuomo C.A."/>
            <person name="Sanscrainte N.D."/>
            <person name="Goldberg J.M."/>
            <person name="Heiman D."/>
            <person name="Young S."/>
            <person name="Zeng Q."/>
            <person name="Becnel J.J."/>
            <person name="Birren B.W."/>
        </authorList>
    </citation>
    <scope>NUCLEOTIDE SEQUENCE [LARGE SCALE GENOMIC DNA]</scope>
    <source>
        <strain evidence="2">USNM 41457</strain>
    </source>
</reference>
<name>J9DR00_EDHAE</name>
<reference evidence="1 2" key="1">
    <citation type="submission" date="2011-08" db="EMBL/GenBank/DDBJ databases">
        <authorList>
            <person name="Liu Z.J."/>
            <person name="Shi F.L."/>
            <person name="Lu J.Q."/>
            <person name="Li M."/>
            <person name="Wang Z.L."/>
        </authorList>
    </citation>
    <scope>NUCLEOTIDE SEQUENCE [LARGE SCALE GENOMIC DNA]</scope>
    <source>
        <strain evidence="1 2">USNM 41457</strain>
    </source>
</reference>
<dbReference type="AlphaFoldDB" id="J9DR00"/>
<proteinExistence type="predicted"/>
<keyword evidence="2" id="KW-1185">Reference proteome</keyword>
<evidence type="ECO:0000313" key="2">
    <source>
        <dbReference type="Proteomes" id="UP000003163"/>
    </source>
</evidence>
<dbReference type="InParanoid" id="J9DR00"/>
<organism evidence="1 2">
    <name type="scientific">Edhazardia aedis (strain USNM 41457)</name>
    <name type="common">Microsporidian parasite</name>
    <dbReference type="NCBI Taxonomy" id="1003232"/>
    <lineage>
        <taxon>Eukaryota</taxon>
        <taxon>Fungi</taxon>
        <taxon>Fungi incertae sedis</taxon>
        <taxon>Microsporidia</taxon>
        <taxon>Edhazardia</taxon>
    </lineage>
</organism>
<comment type="caution">
    <text evidence="1">The sequence shown here is derived from an EMBL/GenBank/DDBJ whole genome shotgun (WGS) entry which is preliminary data.</text>
</comment>
<protein>
    <submittedName>
        <fullName evidence="1">Uncharacterized protein</fullName>
    </submittedName>
</protein>
<dbReference type="HOGENOM" id="CLU_1959544_0_0_1"/>